<dbReference type="CDD" id="cd06588">
    <property type="entry name" value="PhnB_like"/>
    <property type="match status" value="1"/>
</dbReference>
<evidence type="ECO:0000259" key="1">
    <source>
        <dbReference type="Pfam" id="PF06983"/>
    </source>
</evidence>
<accession>A0A556AYK5</accession>
<dbReference type="RefSeq" id="WP_143946899.1">
    <property type="nucleotide sequence ID" value="NZ_BAABMB010000004.1"/>
</dbReference>
<gene>
    <name evidence="2" type="ORF">FOZ76_04315</name>
</gene>
<dbReference type="Pfam" id="PF06983">
    <property type="entry name" value="3-dmu-9_3-mt"/>
    <property type="match status" value="1"/>
</dbReference>
<dbReference type="InterPro" id="IPR028973">
    <property type="entry name" value="PhnB-like"/>
</dbReference>
<dbReference type="PANTHER" id="PTHR33990">
    <property type="entry name" value="PROTEIN YJDN-RELATED"/>
    <property type="match status" value="1"/>
</dbReference>
<dbReference type="SUPFAM" id="SSF54593">
    <property type="entry name" value="Glyoxalase/Bleomycin resistance protein/Dihydroxybiphenyl dioxygenase"/>
    <property type="match status" value="1"/>
</dbReference>
<evidence type="ECO:0000313" key="3">
    <source>
        <dbReference type="Proteomes" id="UP000318405"/>
    </source>
</evidence>
<reference evidence="2 3" key="1">
    <citation type="submission" date="2019-07" db="EMBL/GenBank/DDBJ databases">
        <title>Qingshengfaniella alkalisoli gen. nov., sp. nov., isolated from saline soil.</title>
        <authorList>
            <person name="Xu L."/>
            <person name="Huang X.-X."/>
            <person name="Sun J.-Q."/>
        </authorList>
    </citation>
    <scope>NUCLEOTIDE SEQUENCE [LARGE SCALE GENOMIC DNA]</scope>
    <source>
        <strain evidence="2 3">DSM 27279</strain>
    </source>
</reference>
<name>A0A556AYK5_9BURK</name>
<dbReference type="Proteomes" id="UP000318405">
    <property type="component" value="Unassembled WGS sequence"/>
</dbReference>
<proteinExistence type="predicted"/>
<sequence>MKIEAYVGFNGDCEQAMEFYRSVFGGELNIMRWAEAPADMSCPEQDPAWGQKVLHSILKLPEAAIMASDVPPAMGYVAPNSAISLAVSLPSTEEGRRVFTALSAGGEVGMPMTKTFWAEAFGMVKDRFGVSWMVSAGVAECD</sequence>
<dbReference type="PANTHER" id="PTHR33990:SF1">
    <property type="entry name" value="PROTEIN YJDN"/>
    <property type="match status" value="1"/>
</dbReference>
<dbReference type="InterPro" id="IPR029068">
    <property type="entry name" value="Glyas_Bleomycin-R_OHBP_Dase"/>
</dbReference>
<feature type="domain" description="PhnB-like" evidence="1">
    <location>
        <begin position="2"/>
        <end position="134"/>
    </location>
</feature>
<dbReference type="EMBL" id="VLTJ01000007">
    <property type="protein sequence ID" value="TSH98017.1"/>
    <property type="molecule type" value="Genomic_DNA"/>
</dbReference>
<comment type="caution">
    <text evidence="2">The sequence shown here is derived from an EMBL/GenBank/DDBJ whole genome shotgun (WGS) entry which is preliminary data.</text>
</comment>
<dbReference type="OrthoDB" id="9795306at2"/>
<organism evidence="2 3">
    <name type="scientific">Verticiella sediminum</name>
    <dbReference type="NCBI Taxonomy" id="1247510"/>
    <lineage>
        <taxon>Bacteria</taxon>
        <taxon>Pseudomonadati</taxon>
        <taxon>Pseudomonadota</taxon>
        <taxon>Betaproteobacteria</taxon>
        <taxon>Burkholderiales</taxon>
        <taxon>Alcaligenaceae</taxon>
        <taxon>Verticiella</taxon>
    </lineage>
</organism>
<dbReference type="Gene3D" id="3.10.180.10">
    <property type="entry name" value="2,3-Dihydroxybiphenyl 1,2-Dioxygenase, domain 1"/>
    <property type="match status" value="1"/>
</dbReference>
<evidence type="ECO:0000313" key="2">
    <source>
        <dbReference type="EMBL" id="TSH98017.1"/>
    </source>
</evidence>
<dbReference type="AlphaFoldDB" id="A0A556AYK5"/>
<keyword evidence="3" id="KW-1185">Reference proteome</keyword>
<protein>
    <submittedName>
        <fullName evidence="2">VOC family protein</fullName>
    </submittedName>
</protein>